<reference evidence="1 2" key="1">
    <citation type="journal article" date="2013" name="BMC Genomics">
        <title>Comparison of the complete genome sequence of two closely related isolates of 'Candidatus Phytoplasma australiense' reveals genome plasticity.</title>
        <authorList>
            <person name="Andersen M.T."/>
            <person name="Liefting L.W."/>
            <person name="Havukkala I."/>
            <person name="Beever R.E."/>
        </authorList>
    </citation>
    <scope>NUCLEOTIDE SEQUENCE [LARGE SCALE GENOMIC DNA]</scope>
    <source>
        <strain evidence="1 2">NZSb11</strain>
    </source>
</reference>
<evidence type="ECO:0000313" key="2">
    <source>
        <dbReference type="Proteomes" id="UP000013941"/>
    </source>
</evidence>
<dbReference type="KEGG" id="nzs:SLY_0072"/>
<name>R4RZV7_PHYAS</name>
<gene>
    <name evidence="1" type="ORF">SLY_0072</name>
</gene>
<dbReference type="Proteomes" id="UP000013941">
    <property type="component" value="Chromosome"/>
</dbReference>
<accession>R4RZV7</accession>
<dbReference type="AlphaFoldDB" id="R4RZV7"/>
<organism evidence="1 2">
    <name type="scientific">Strawberry lethal yellows phytoplasma (CPA) str. NZSb11</name>
    <dbReference type="NCBI Taxonomy" id="980422"/>
    <lineage>
        <taxon>Bacteria</taxon>
        <taxon>Bacillati</taxon>
        <taxon>Mycoplasmatota</taxon>
        <taxon>Mollicutes</taxon>
        <taxon>Acholeplasmatales</taxon>
        <taxon>Acholeplasmataceae</taxon>
        <taxon>Candidatus Phytoplasma</taxon>
        <taxon>16SrXII (Stolbur group)</taxon>
    </lineage>
</organism>
<protein>
    <submittedName>
        <fullName evidence="1">Uncharacterized protein</fullName>
    </submittedName>
</protein>
<keyword evidence="2" id="KW-1185">Reference proteome</keyword>
<evidence type="ECO:0000313" key="1">
    <source>
        <dbReference type="EMBL" id="AGL89998.1"/>
    </source>
</evidence>
<dbReference type="PATRIC" id="fig|980422.3.peg.68"/>
<dbReference type="EMBL" id="CP002548">
    <property type="protein sequence ID" value="AGL89998.1"/>
    <property type="molecule type" value="Genomic_DNA"/>
</dbReference>
<sequence>MTKTNKRTLKKRQKNIKTRDILMLFIKSVSIDKNSLP</sequence>
<dbReference type="HOGENOM" id="CLU_3349190_0_0_14"/>
<proteinExistence type="predicted"/>